<feature type="transmembrane region" description="Helical" evidence="7">
    <location>
        <begin position="281"/>
        <end position="300"/>
    </location>
</feature>
<feature type="transmembrane region" description="Helical" evidence="7">
    <location>
        <begin position="553"/>
        <end position="574"/>
    </location>
</feature>
<feature type="transmembrane region" description="Helical" evidence="7">
    <location>
        <begin position="135"/>
        <end position="157"/>
    </location>
</feature>
<feature type="transmembrane region" description="Helical" evidence="7">
    <location>
        <begin position="375"/>
        <end position="394"/>
    </location>
</feature>
<keyword evidence="9" id="KW-1185">Reference proteome</keyword>
<evidence type="ECO:0000256" key="2">
    <source>
        <dbReference type="ARBA" id="ARBA00022448"/>
    </source>
</evidence>
<keyword evidence="3 7" id="KW-0812">Transmembrane</keyword>
<dbReference type="AlphaFoldDB" id="A0A9W6WT73"/>
<feature type="transmembrane region" description="Helical" evidence="7">
    <location>
        <begin position="443"/>
        <end position="465"/>
    </location>
</feature>
<dbReference type="PANTHER" id="PTHR31585">
    <property type="entry name" value="FOLATE-BIOPTERIN TRANSPORTER 1, CHLOROPLASTIC"/>
    <property type="match status" value="1"/>
</dbReference>
<feature type="transmembrane region" description="Helical" evidence="7">
    <location>
        <begin position="177"/>
        <end position="194"/>
    </location>
</feature>
<proteinExistence type="predicted"/>
<feature type="transmembrane region" description="Helical" evidence="7">
    <location>
        <begin position="247"/>
        <end position="269"/>
    </location>
</feature>
<feature type="transmembrane region" description="Helical" evidence="7">
    <location>
        <begin position="414"/>
        <end position="431"/>
    </location>
</feature>
<feature type="transmembrane region" description="Helical" evidence="7">
    <location>
        <begin position="206"/>
        <end position="227"/>
    </location>
</feature>
<evidence type="ECO:0000256" key="5">
    <source>
        <dbReference type="ARBA" id="ARBA00023136"/>
    </source>
</evidence>
<dbReference type="PANTHER" id="PTHR31585:SF5">
    <property type="entry name" value="RNA-BINDING S4 DOMAIN-CONTAINING PROTEIN"/>
    <property type="match status" value="1"/>
</dbReference>
<keyword evidence="4 7" id="KW-1133">Transmembrane helix</keyword>
<comment type="caution">
    <text evidence="8">The sequence shown here is derived from an EMBL/GenBank/DDBJ whole genome shotgun (WGS) entry which is preliminary data.</text>
</comment>
<keyword evidence="5 7" id="KW-0472">Membrane</keyword>
<comment type="subcellular location">
    <subcellularLocation>
        <location evidence="1">Membrane</location>
        <topology evidence="1">Multi-pass membrane protein</topology>
    </subcellularLocation>
</comment>
<sequence length="617" mass="67690">MQERQFGASPPTFEDGGVTNLQGFRPIVLYDTSLDMIDESLTLSRSRKDLQLPQFSTLSSRELDEIDAECSSRVSSQELQLIKSPSEHDPQQTQECSPPPRSRQRGFAAGDSMFNYRALGSLRSGLAPIALLSRWYAGLAVTAFASGASMTFMRAAYRPLLLTTLNESFNREYGADTALLDWPNMLAVFLGLFSDCMPIYGTRRKAYVALGWIFSAVSFTSVCVIFAEQVRDAKKPDAIFGRLLEAWSVIGSFALQLSWVAALAMVVGFGQREALSERGGLATFFLLFWQTGALTAHTAIAELQSKLTLLNSSAVVATASVTALPFILCFLHDDDELDSTTTLVASTKRVGVVPALRTGVIQLWEICQEKITYRVLLFLLFYCALLRVCDPNLYKVFAIWSGFVHPDNILAENPWLLVLESGVAVVALLHAKWRLLSTAWKQLAFVGTGVVVVGSLVQAILITTNVARNKWFFSISIGIIVWPKTWILLFLMLTTTEITHVGCEGVTMGLVLSGQGLATSTITSFSRWISQTTNTQLTHGTIDEDSHSTRTRILIAAVSYTAVNLFAAAAVPWLPRSKLEAQQLRAFGGYSRKGAALVVVLLVLLLSLAIVINLPNM</sequence>
<dbReference type="Pfam" id="PF03092">
    <property type="entry name" value="BT1"/>
    <property type="match status" value="1"/>
</dbReference>
<dbReference type="GO" id="GO:0016020">
    <property type="term" value="C:membrane"/>
    <property type="evidence" value="ECO:0007669"/>
    <property type="project" value="UniProtKB-SubCell"/>
</dbReference>
<reference evidence="8" key="1">
    <citation type="submission" date="2023-04" db="EMBL/GenBank/DDBJ databases">
        <title>Phytophthora lilii NBRC 32176.</title>
        <authorList>
            <person name="Ichikawa N."/>
            <person name="Sato H."/>
            <person name="Tonouchi N."/>
        </authorList>
    </citation>
    <scope>NUCLEOTIDE SEQUENCE</scope>
    <source>
        <strain evidence="8">NBRC 32176</strain>
    </source>
</reference>
<evidence type="ECO:0000256" key="4">
    <source>
        <dbReference type="ARBA" id="ARBA00022989"/>
    </source>
</evidence>
<evidence type="ECO:0000256" key="3">
    <source>
        <dbReference type="ARBA" id="ARBA00022692"/>
    </source>
</evidence>
<feature type="region of interest" description="Disordered" evidence="6">
    <location>
        <begin position="77"/>
        <end position="105"/>
    </location>
</feature>
<dbReference type="Proteomes" id="UP001165083">
    <property type="component" value="Unassembled WGS sequence"/>
</dbReference>
<protein>
    <submittedName>
        <fullName evidence="8">Unnamed protein product</fullName>
    </submittedName>
</protein>
<dbReference type="OrthoDB" id="164313at2759"/>
<dbReference type="EMBL" id="BSXW01000597">
    <property type="protein sequence ID" value="GMF26278.1"/>
    <property type="molecule type" value="Genomic_DNA"/>
</dbReference>
<name>A0A9W6WT73_9STRA</name>
<evidence type="ECO:0000313" key="8">
    <source>
        <dbReference type="EMBL" id="GMF26278.1"/>
    </source>
</evidence>
<evidence type="ECO:0000256" key="7">
    <source>
        <dbReference type="SAM" id="Phobius"/>
    </source>
</evidence>
<feature type="transmembrane region" description="Helical" evidence="7">
    <location>
        <begin position="312"/>
        <end position="331"/>
    </location>
</feature>
<feature type="transmembrane region" description="Helical" evidence="7">
    <location>
        <begin position="594"/>
        <end position="614"/>
    </location>
</feature>
<organism evidence="8 9">
    <name type="scientific">Phytophthora lilii</name>
    <dbReference type="NCBI Taxonomy" id="2077276"/>
    <lineage>
        <taxon>Eukaryota</taxon>
        <taxon>Sar</taxon>
        <taxon>Stramenopiles</taxon>
        <taxon>Oomycota</taxon>
        <taxon>Peronosporomycetes</taxon>
        <taxon>Peronosporales</taxon>
        <taxon>Peronosporaceae</taxon>
        <taxon>Phytophthora</taxon>
    </lineage>
</organism>
<evidence type="ECO:0000256" key="6">
    <source>
        <dbReference type="SAM" id="MobiDB-lite"/>
    </source>
</evidence>
<feature type="transmembrane region" description="Helical" evidence="7">
    <location>
        <begin position="471"/>
        <end position="491"/>
    </location>
</feature>
<evidence type="ECO:0000256" key="1">
    <source>
        <dbReference type="ARBA" id="ARBA00004141"/>
    </source>
</evidence>
<keyword evidence="2" id="KW-0813">Transport</keyword>
<dbReference type="InterPro" id="IPR039309">
    <property type="entry name" value="BT1"/>
</dbReference>
<evidence type="ECO:0000313" key="9">
    <source>
        <dbReference type="Proteomes" id="UP001165083"/>
    </source>
</evidence>
<accession>A0A9W6WT73</accession>
<gene>
    <name evidence="8" type="ORF">Plil01_001092700</name>
</gene>